<evidence type="ECO:0000313" key="1">
    <source>
        <dbReference type="EMBL" id="BBH01615.1"/>
    </source>
</evidence>
<name>A0A4Y1RC96_PRUDU</name>
<dbReference type="EMBL" id="AP019300">
    <property type="protein sequence ID" value="BBH01615.1"/>
    <property type="molecule type" value="Genomic_DNA"/>
</dbReference>
<sequence>MADPEGREGIDCSKVPKEVEREASVMNKGHLREVRHSQSRPLLFSSGLFLRCKSLEANLNGLCIYPPAGNLHFKCQYTAAGVRSCLYLGDGHKPELNEGRKSKRALTPN</sequence>
<reference evidence="1" key="1">
    <citation type="journal article" date="2019" name="Science">
        <title>Mutation of a bHLH transcription factor allowed almond domestication.</title>
        <authorList>
            <person name="Sanchez-Perez R."/>
            <person name="Pavan S."/>
            <person name="Mazzeo R."/>
            <person name="Moldovan C."/>
            <person name="Aiese Cigliano R."/>
            <person name="Del Cueto J."/>
            <person name="Ricciardi F."/>
            <person name="Lotti C."/>
            <person name="Ricciardi L."/>
            <person name="Dicenta F."/>
            <person name="Lopez-Marques R.L."/>
            <person name="Lindberg Moller B."/>
        </authorList>
    </citation>
    <scope>NUCLEOTIDE SEQUENCE</scope>
</reference>
<protein>
    <submittedName>
        <fullName evidence="1">Uncharacterized protein</fullName>
    </submittedName>
</protein>
<organism evidence="1">
    <name type="scientific">Prunus dulcis</name>
    <name type="common">Almond</name>
    <name type="synonym">Amygdalus dulcis</name>
    <dbReference type="NCBI Taxonomy" id="3755"/>
    <lineage>
        <taxon>Eukaryota</taxon>
        <taxon>Viridiplantae</taxon>
        <taxon>Streptophyta</taxon>
        <taxon>Embryophyta</taxon>
        <taxon>Tracheophyta</taxon>
        <taxon>Spermatophyta</taxon>
        <taxon>Magnoliopsida</taxon>
        <taxon>eudicotyledons</taxon>
        <taxon>Gunneridae</taxon>
        <taxon>Pentapetalae</taxon>
        <taxon>rosids</taxon>
        <taxon>fabids</taxon>
        <taxon>Rosales</taxon>
        <taxon>Rosaceae</taxon>
        <taxon>Amygdaloideae</taxon>
        <taxon>Amygdaleae</taxon>
        <taxon>Prunus</taxon>
    </lineage>
</organism>
<dbReference type="AlphaFoldDB" id="A0A4Y1RC96"/>
<gene>
    <name evidence="1" type="ORF">Prudu_011926</name>
</gene>
<proteinExistence type="predicted"/>
<accession>A0A4Y1RC96</accession>